<keyword evidence="5" id="KW-1185">Reference proteome</keyword>
<evidence type="ECO:0000256" key="2">
    <source>
        <dbReference type="ARBA" id="ARBA00022729"/>
    </source>
</evidence>
<evidence type="ECO:0000256" key="1">
    <source>
        <dbReference type="ARBA" id="ARBA00006101"/>
    </source>
</evidence>
<dbReference type="Pfam" id="PF12020">
    <property type="entry name" value="TAFA"/>
    <property type="match status" value="1"/>
</dbReference>
<dbReference type="InterPro" id="IPR040329">
    <property type="entry name" value="TAFA-5"/>
</dbReference>
<keyword evidence="2 3" id="KW-0732">Signal</keyword>
<evidence type="ECO:0000256" key="3">
    <source>
        <dbReference type="SAM" id="SignalP"/>
    </source>
</evidence>
<reference evidence="4" key="2">
    <citation type="submission" date="2025-09" db="UniProtKB">
        <authorList>
            <consortium name="Ensembl"/>
        </authorList>
    </citation>
    <scope>IDENTIFICATION</scope>
</reference>
<evidence type="ECO:0000313" key="4">
    <source>
        <dbReference type="Ensembl" id="ENSOSIP00000000887.1"/>
    </source>
</evidence>
<name>A0A8C7WNF3_9TELE</name>
<sequence length="116" mass="12910">MSCTFLYFMQVFRLKSILVLMLLVSTAGTCEIVTLDQDRSQPWQTVARQSVRCACRKGQMAGTIRARPACGVVRTQQWCEMSPCLKEEACHLLDHQSGWICRQGGGGGVKTTTVRP</sequence>
<dbReference type="AlphaFoldDB" id="A0A8C7WNF3"/>
<dbReference type="GO" id="GO:0001664">
    <property type="term" value="F:G protein-coupled receptor binding"/>
    <property type="evidence" value="ECO:0007669"/>
    <property type="project" value="TreeGrafter"/>
</dbReference>
<dbReference type="GeneTree" id="ENSGT00940000160682"/>
<protein>
    <submittedName>
        <fullName evidence="4">TAFA chemokine like family member 5b</fullName>
    </submittedName>
</protein>
<organism evidence="4 5">
    <name type="scientific">Oryzias sinensis</name>
    <name type="common">Chinese medaka</name>
    <dbReference type="NCBI Taxonomy" id="183150"/>
    <lineage>
        <taxon>Eukaryota</taxon>
        <taxon>Metazoa</taxon>
        <taxon>Chordata</taxon>
        <taxon>Craniata</taxon>
        <taxon>Vertebrata</taxon>
        <taxon>Euteleostomi</taxon>
        <taxon>Actinopterygii</taxon>
        <taxon>Neopterygii</taxon>
        <taxon>Teleostei</taxon>
        <taxon>Neoteleostei</taxon>
        <taxon>Acanthomorphata</taxon>
        <taxon>Ovalentaria</taxon>
        <taxon>Atherinomorphae</taxon>
        <taxon>Beloniformes</taxon>
        <taxon>Adrianichthyidae</taxon>
        <taxon>Oryziinae</taxon>
        <taxon>Oryzias</taxon>
    </lineage>
</organism>
<feature type="chain" id="PRO_5034275521" evidence="3">
    <location>
        <begin position="30"/>
        <end position="116"/>
    </location>
</feature>
<comment type="similarity">
    <text evidence="1">Belongs to the TAFA family.</text>
</comment>
<proteinExistence type="inferred from homology"/>
<dbReference type="GO" id="GO:0007186">
    <property type="term" value="P:G protein-coupled receptor signaling pathway"/>
    <property type="evidence" value="ECO:0007669"/>
    <property type="project" value="TreeGrafter"/>
</dbReference>
<dbReference type="GO" id="GO:0005615">
    <property type="term" value="C:extracellular space"/>
    <property type="evidence" value="ECO:0007669"/>
    <property type="project" value="TreeGrafter"/>
</dbReference>
<dbReference type="InterPro" id="IPR020350">
    <property type="entry name" value="Chemokine-like_TAFA"/>
</dbReference>
<dbReference type="Ensembl" id="ENSOSIT00000000950.1">
    <property type="protein sequence ID" value="ENSOSIP00000000887.1"/>
    <property type="gene ID" value="ENSOSIG00000000477.1"/>
</dbReference>
<evidence type="ECO:0000313" key="5">
    <source>
        <dbReference type="Proteomes" id="UP000694383"/>
    </source>
</evidence>
<dbReference type="GO" id="GO:0048018">
    <property type="term" value="F:receptor ligand activity"/>
    <property type="evidence" value="ECO:0007669"/>
    <property type="project" value="TreeGrafter"/>
</dbReference>
<reference evidence="4" key="1">
    <citation type="submission" date="2025-08" db="UniProtKB">
        <authorList>
            <consortium name="Ensembl"/>
        </authorList>
    </citation>
    <scope>IDENTIFICATION</scope>
</reference>
<dbReference type="PANTHER" id="PTHR31878:SF0">
    <property type="entry name" value="CHEMOKINE-LIKE PROTEIN TAFA-5"/>
    <property type="match status" value="1"/>
</dbReference>
<accession>A0A8C7WNF3</accession>
<dbReference type="Proteomes" id="UP000694383">
    <property type="component" value="Unplaced"/>
</dbReference>
<dbReference type="PANTHER" id="PTHR31878">
    <property type="entry name" value="CHEMOKINE-LIKE PROTEIN TAFA-5-RELATED"/>
    <property type="match status" value="1"/>
</dbReference>
<feature type="signal peptide" evidence="3">
    <location>
        <begin position="1"/>
        <end position="29"/>
    </location>
</feature>